<protein>
    <recommendedName>
        <fullName evidence="7">Fungal lipase-like domain-containing protein</fullName>
    </recommendedName>
</protein>
<dbReference type="AlphaFoldDB" id="A0AAV7HNK2"/>
<dbReference type="InterPro" id="IPR029058">
    <property type="entry name" value="AB_hydrolase_fold"/>
</dbReference>
<keyword evidence="2" id="KW-0812">Transmembrane</keyword>
<dbReference type="EMBL" id="JAGFBR010000002">
    <property type="protein sequence ID" value="KAH0469987.1"/>
    <property type="molecule type" value="Genomic_DNA"/>
</dbReference>
<proteinExistence type="predicted"/>
<feature type="transmembrane region" description="Helical" evidence="2">
    <location>
        <begin position="62"/>
        <end position="83"/>
    </location>
</feature>
<dbReference type="InterPro" id="IPR055782">
    <property type="entry name" value="DUF7358"/>
</dbReference>
<evidence type="ECO:0000256" key="2">
    <source>
        <dbReference type="SAM" id="Phobius"/>
    </source>
</evidence>
<accession>A0AAV7HNK2</accession>
<name>A0AAV7HNK2_DENCH</name>
<evidence type="ECO:0000259" key="4">
    <source>
        <dbReference type="Pfam" id="PF24057"/>
    </source>
</evidence>
<keyword evidence="6" id="KW-1185">Reference proteome</keyword>
<dbReference type="PANTHER" id="PTHR47030">
    <property type="entry name" value="LIPASE CLASS 3 FAMILY PROTEIN"/>
    <property type="match status" value="1"/>
</dbReference>
<evidence type="ECO:0000313" key="5">
    <source>
        <dbReference type="EMBL" id="KAH0469987.1"/>
    </source>
</evidence>
<feature type="transmembrane region" description="Helical" evidence="2">
    <location>
        <begin position="893"/>
        <end position="919"/>
    </location>
</feature>
<dbReference type="PANTHER" id="PTHR47030:SF2">
    <property type="entry name" value="LIPASE CLASS 3 FAMILY PROTEIN"/>
    <property type="match status" value="1"/>
</dbReference>
<feature type="domain" description="DUF7358" evidence="4">
    <location>
        <begin position="57"/>
        <end position="281"/>
    </location>
</feature>
<dbReference type="GO" id="GO:0006629">
    <property type="term" value="P:lipid metabolic process"/>
    <property type="evidence" value="ECO:0007669"/>
    <property type="project" value="InterPro"/>
</dbReference>
<evidence type="ECO:0000256" key="1">
    <source>
        <dbReference type="SAM" id="MobiDB-lite"/>
    </source>
</evidence>
<feature type="domain" description="Fungal lipase-type" evidence="3">
    <location>
        <begin position="406"/>
        <end position="560"/>
    </location>
</feature>
<dbReference type="CDD" id="cd00519">
    <property type="entry name" value="Lipase_3"/>
    <property type="match status" value="1"/>
</dbReference>
<dbReference type="Proteomes" id="UP000775213">
    <property type="component" value="Unassembled WGS sequence"/>
</dbReference>
<evidence type="ECO:0000259" key="3">
    <source>
        <dbReference type="Pfam" id="PF01764"/>
    </source>
</evidence>
<dbReference type="Gene3D" id="3.40.50.1820">
    <property type="entry name" value="alpha/beta hydrolase"/>
    <property type="match status" value="1"/>
</dbReference>
<dbReference type="Pfam" id="PF01764">
    <property type="entry name" value="Lipase_3"/>
    <property type="match status" value="1"/>
</dbReference>
<keyword evidence="2" id="KW-0472">Membrane</keyword>
<dbReference type="InterPro" id="IPR002921">
    <property type="entry name" value="Fungal_lipase-type"/>
</dbReference>
<feature type="region of interest" description="Disordered" evidence="1">
    <location>
        <begin position="611"/>
        <end position="632"/>
    </location>
</feature>
<gene>
    <name evidence="5" type="ORF">IEQ34_001545</name>
</gene>
<feature type="compositionally biased region" description="Low complexity" evidence="1">
    <location>
        <begin position="612"/>
        <end position="625"/>
    </location>
</feature>
<evidence type="ECO:0000313" key="6">
    <source>
        <dbReference type="Proteomes" id="UP000775213"/>
    </source>
</evidence>
<keyword evidence="2" id="KW-1133">Transmembrane helix</keyword>
<organism evidence="5 6">
    <name type="scientific">Dendrobium chrysotoxum</name>
    <name type="common">Orchid</name>
    <dbReference type="NCBI Taxonomy" id="161865"/>
    <lineage>
        <taxon>Eukaryota</taxon>
        <taxon>Viridiplantae</taxon>
        <taxon>Streptophyta</taxon>
        <taxon>Embryophyta</taxon>
        <taxon>Tracheophyta</taxon>
        <taxon>Spermatophyta</taxon>
        <taxon>Magnoliopsida</taxon>
        <taxon>Liliopsida</taxon>
        <taxon>Asparagales</taxon>
        <taxon>Orchidaceae</taxon>
        <taxon>Epidendroideae</taxon>
        <taxon>Malaxideae</taxon>
        <taxon>Dendrobiinae</taxon>
        <taxon>Dendrobium</taxon>
    </lineage>
</organism>
<feature type="compositionally biased region" description="Low complexity" evidence="1">
    <location>
        <begin position="680"/>
        <end position="691"/>
    </location>
</feature>
<reference evidence="5 6" key="1">
    <citation type="journal article" date="2021" name="Hortic Res">
        <title>Chromosome-scale assembly of the Dendrobium chrysotoxum genome enhances the understanding of orchid evolution.</title>
        <authorList>
            <person name="Zhang Y."/>
            <person name="Zhang G.Q."/>
            <person name="Zhang D."/>
            <person name="Liu X.D."/>
            <person name="Xu X.Y."/>
            <person name="Sun W.H."/>
            <person name="Yu X."/>
            <person name="Zhu X."/>
            <person name="Wang Z.W."/>
            <person name="Zhao X."/>
            <person name="Zhong W.Y."/>
            <person name="Chen H."/>
            <person name="Yin W.L."/>
            <person name="Huang T."/>
            <person name="Niu S.C."/>
            <person name="Liu Z.J."/>
        </authorList>
    </citation>
    <scope>NUCLEOTIDE SEQUENCE [LARGE SCALE GENOMIC DNA]</scope>
    <source>
        <strain evidence="5">Lindl</strain>
    </source>
</reference>
<dbReference type="SUPFAM" id="SSF53474">
    <property type="entry name" value="alpha/beta-Hydrolases"/>
    <property type="match status" value="1"/>
</dbReference>
<evidence type="ECO:0008006" key="7">
    <source>
        <dbReference type="Google" id="ProtNLM"/>
    </source>
</evidence>
<comment type="caution">
    <text evidence="5">The sequence shown here is derived from an EMBL/GenBank/DDBJ whole genome shotgun (WGS) entry which is preliminary data.</text>
</comment>
<dbReference type="Pfam" id="PF24057">
    <property type="entry name" value="DUF7358"/>
    <property type="match status" value="1"/>
</dbReference>
<feature type="transmembrane region" description="Helical" evidence="2">
    <location>
        <begin position="152"/>
        <end position="178"/>
    </location>
</feature>
<feature type="region of interest" description="Disordered" evidence="1">
    <location>
        <begin position="680"/>
        <end position="705"/>
    </location>
</feature>
<sequence length="922" mass="102077">MCSRSPITSPLLEDNGHQIPTKAPTPFSKPFYSIFSDHSHLCLPLSSSAMAALFHPRSLRRAALLAGALNLAIIALGTALFPVSLRRCGAREKSAVAGAVAAAALRIGSMLRAGIAQGHAAVSIATAAAGGRRVEDAGDDSRQRRRRRYRRWLWWTRFGMLVNALQFVVALYLMYIIMKDFARDGEDNVCFLGHEREDTGKKFLMATFLALVWLVVVIQCITGSDVLRWRSFYATQDSAWKVHYSEVFDHGIREALCCLGRVKYLSVLEEDEVFSVARLLGLALLQSHKQPTKSYNEEMEAPLARIQEARVLHQFAEAAYTGPLLDLGRNTVLFPCSWLYRQGVLTPWTRNRRPILEGDNWWRGHAAAFLKCANLSPQALRRGRVIQKKREAAYFIVVIHDLRSVVIAVRGTETPEDLITDGLCGECILSEEDLNGLINCDQLLSSVRETIVSSFPHYGHSGIVESSRELYMQIDGPPGDMTCETSGFLSTLLGPGCECEGYKVRLVGHSLGGAVATLLGLRLKGRYPNLHVYAYGTLPCVDSVIAEACSDFVTTIVYNDEFSSRLSVNSILRLRAAAIQALSADASANSAVIAKLAQKILNVRKHLVNGENHSSASPSSDANPDTVENGNHLHRRPAKYSIQGGFFLCGLAVSCMTNTPIHQHGSNVITGTTLEPLVSSRETSISVSESTQPKQEQPVECSTYDDLDSGILNEADYDYNIGMRKDRVPDDLQIKPFYGENINSTSLGVQESPSADDPSQPTEIIELKEMFLPGLIIHIIPEHTNRAPLWTICMPKGVEGAHKAYVANRENFKDIVVSPYMFLDHLPWRCAYAMQRVLETQKPQLQQHGHLISSREDIKVEDTSKAYKTSASSWSASTGNNLHQKRDKLQNNLLIIHISFLSHSLVASLLTCTILNIYIFKI</sequence>